<reference evidence="9" key="1">
    <citation type="submission" date="2025-08" db="UniProtKB">
        <authorList>
            <consortium name="RefSeq"/>
        </authorList>
    </citation>
    <scope>IDENTIFICATION</scope>
    <source>
        <tissue evidence="9">Gonads</tissue>
    </source>
</reference>
<sequence length="588" mass="64953">MKFEEIIPHLGEFGKYQKSQLFLLSLPAWVSGMHALAMTFIAATQDFRCFVPGWDDYYNKTGSLNYSLVYPTSGDGQYDRCNMYAVNVTRGVWYTIPDNTTATVQCDQWVYDTSRYKTSVFSQFDMVCDRKYLNSLAQSIYMAGVLTGAVVYGHLSDRFGRKRVMIIGMLLQILAGSLLGSAPEYVTFVILRFVLGTSHSGVTLTAFVIGMEFIGAKNGRVITGIAINAFFAVGFCTLSFAAYFIPYWTWLQFTISLPGLLLLIFIWDRVIPGSARWFLQNNQVEKSKKIIKKAAKINGYDLPQKLLNQLQPDVKHKSHVLAIMKFPRMRVRGLIIFFNWFTVSLVFYGLSLSTSELPGGNDYLNLSLSGLVEFPGFLLCILLMDRIGRRACLCMSMIFCGVACITASVIPKDAGLDWLVITFTMTGKAFSGASFVLVYNYSAEAFPTVIRNGVVGVSSMFARVGGVLAPLVNLMGAYTIRQFPPIVFGVTSLVAGLLALLLPETMGLPMPETLVQGEAFGTPEYIDILGVDSKKEPQGSDVCLDQVTASVTLKEEMNAFENDDRNDCQPATAVEAPRSPAQTTRSGS</sequence>
<feature type="transmembrane region" description="Helical" evidence="6">
    <location>
        <begin position="21"/>
        <end position="43"/>
    </location>
</feature>
<keyword evidence="8" id="KW-1185">Reference proteome</keyword>
<feature type="transmembrane region" description="Helical" evidence="6">
    <location>
        <begin position="416"/>
        <end position="439"/>
    </location>
</feature>
<feature type="transmembrane region" description="Helical" evidence="6">
    <location>
        <begin position="460"/>
        <end position="480"/>
    </location>
</feature>
<feature type="transmembrane region" description="Helical" evidence="6">
    <location>
        <begin position="333"/>
        <end position="351"/>
    </location>
</feature>
<keyword evidence="3 6" id="KW-1133">Transmembrane helix</keyword>
<feature type="transmembrane region" description="Helical" evidence="6">
    <location>
        <begin position="250"/>
        <end position="267"/>
    </location>
</feature>
<dbReference type="RefSeq" id="XP_013378740.1">
    <property type="nucleotide sequence ID" value="XM_013523286.1"/>
</dbReference>
<dbReference type="InterPro" id="IPR005828">
    <property type="entry name" value="MFS_sugar_transport-like"/>
</dbReference>
<feature type="transmembrane region" description="Helical" evidence="6">
    <location>
        <begin position="486"/>
        <end position="502"/>
    </location>
</feature>
<name>A0A1S3GXZ3_LINAN</name>
<dbReference type="AlphaFoldDB" id="A0A1S3GXZ3"/>
<feature type="transmembrane region" description="Helical" evidence="6">
    <location>
        <begin position="164"/>
        <end position="182"/>
    </location>
</feature>
<evidence type="ECO:0000256" key="5">
    <source>
        <dbReference type="SAM" id="MobiDB-lite"/>
    </source>
</evidence>
<dbReference type="GO" id="GO:0016020">
    <property type="term" value="C:membrane"/>
    <property type="evidence" value="ECO:0007669"/>
    <property type="project" value="UniProtKB-SubCell"/>
</dbReference>
<dbReference type="CDD" id="cd17317">
    <property type="entry name" value="MFS_SLC22"/>
    <property type="match status" value="1"/>
</dbReference>
<accession>A0A1S3GXZ3</accession>
<dbReference type="InParanoid" id="A0A1S3GXZ3"/>
<evidence type="ECO:0000256" key="1">
    <source>
        <dbReference type="ARBA" id="ARBA00004141"/>
    </source>
</evidence>
<feature type="compositionally biased region" description="Basic and acidic residues" evidence="5">
    <location>
        <begin position="558"/>
        <end position="567"/>
    </location>
</feature>
<evidence type="ECO:0000256" key="2">
    <source>
        <dbReference type="ARBA" id="ARBA00022692"/>
    </source>
</evidence>
<dbReference type="GO" id="GO:0022857">
    <property type="term" value="F:transmembrane transporter activity"/>
    <property type="evidence" value="ECO:0007669"/>
    <property type="project" value="InterPro"/>
</dbReference>
<dbReference type="Gene3D" id="1.20.1250.20">
    <property type="entry name" value="MFS general substrate transporter like domains"/>
    <property type="match status" value="1"/>
</dbReference>
<organism evidence="8 9">
    <name type="scientific">Lingula anatina</name>
    <name type="common">Brachiopod</name>
    <name type="synonym">Lingula unguis</name>
    <dbReference type="NCBI Taxonomy" id="7574"/>
    <lineage>
        <taxon>Eukaryota</taxon>
        <taxon>Metazoa</taxon>
        <taxon>Spiralia</taxon>
        <taxon>Lophotrochozoa</taxon>
        <taxon>Brachiopoda</taxon>
        <taxon>Linguliformea</taxon>
        <taxon>Lingulata</taxon>
        <taxon>Lingulida</taxon>
        <taxon>Linguloidea</taxon>
        <taxon>Lingulidae</taxon>
        <taxon>Lingula</taxon>
    </lineage>
</organism>
<evidence type="ECO:0000256" key="6">
    <source>
        <dbReference type="SAM" id="Phobius"/>
    </source>
</evidence>
<feature type="domain" description="Major facilitator superfamily (MFS) profile" evidence="7">
    <location>
        <begin position="84"/>
        <end position="507"/>
    </location>
</feature>
<evidence type="ECO:0000313" key="8">
    <source>
        <dbReference type="Proteomes" id="UP000085678"/>
    </source>
</evidence>
<protein>
    <submittedName>
        <fullName evidence="9">Organic cation transporter protein</fullName>
    </submittedName>
</protein>
<feature type="transmembrane region" description="Helical" evidence="6">
    <location>
        <begin position="132"/>
        <end position="152"/>
    </location>
</feature>
<dbReference type="Proteomes" id="UP000085678">
    <property type="component" value="Unplaced"/>
</dbReference>
<evidence type="ECO:0000259" key="7">
    <source>
        <dbReference type="PROSITE" id="PS50850"/>
    </source>
</evidence>
<dbReference type="OrthoDB" id="6234367at2759"/>
<keyword evidence="4 6" id="KW-0472">Membrane</keyword>
<dbReference type="GeneID" id="106150454"/>
<dbReference type="KEGG" id="lak:106150454"/>
<feature type="transmembrane region" description="Helical" evidence="6">
    <location>
        <begin position="363"/>
        <end position="384"/>
    </location>
</feature>
<feature type="transmembrane region" description="Helical" evidence="6">
    <location>
        <begin position="221"/>
        <end position="244"/>
    </location>
</feature>
<dbReference type="InterPro" id="IPR020846">
    <property type="entry name" value="MFS_dom"/>
</dbReference>
<feature type="transmembrane region" description="Helical" evidence="6">
    <location>
        <begin position="188"/>
        <end position="209"/>
    </location>
</feature>
<feature type="transmembrane region" description="Helical" evidence="6">
    <location>
        <begin position="391"/>
        <end position="410"/>
    </location>
</feature>
<proteinExistence type="predicted"/>
<evidence type="ECO:0000313" key="9">
    <source>
        <dbReference type="RefSeq" id="XP_013378740.1"/>
    </source>
</evidence>
<evidence type="ECO:0000256" key="4">
    <source>
        <dbReference type="ARBA" id="ARBA00023136"/>
    </source>
</evidence>
<dbReference type="Pfam" id="PF00083">
    <property type="entry name" value="Sugar_tr"/>
    <property type="match status" value="1"/>
</dbReference>
<dbReference type="InterPro" id="IPR036259">
    <property type="entry name" value="MFS_trans_sf"/>
</dbReference>
<comment type="subcellular location">
    <subcellularLocation>
        <location evidence="1">Membrane</location>
        <topology evidence="1">Multi-pass membrane protein</topology>
    </subcellularLocation>
</comment>
<dbReference type="PROSITE" id="PS50850">
    <property type="entry name" value="MFS"/>
    <property type="match status" value="1"/>
</dbReference>
<dbReference type="SUPFAM" id="SSF103473">
    <property type="entry name" value="MFS general substrate transporter"/>
    <property type="match status" value="1"/>
</dbReference>
<feature type="region of interest" description="Disordered" evidence="5">
    <location>
        <begin position="558"/>
        <end position="588"/>
    </location>
</feature>
<gene>
    <name evidence="9" type="primary">LOC106150454</name>
</gene>
<dbReference type="PANTHER" id="PTHR24064">
    <property type="entry name" value="SOLUTE CARRIER FAMILY 22 MEMBER"/>
    <property type="match status" value="1"/>
</dbReference>
<evidence type="ECO:0000256" key="3">
    <source>
        <dbReference type="ARBA" id="ARBA00022989"/>
    </source>
</evidence>
<keyword evidence="2 6" id="KW-0812">Transmembrane</keyword>